<dbReference type="STRING" id="1072389.K1XV81"/>
<dbReference type="OMA" id="SAWQESI"/>
<feature type="region of interest" description="Disordered" evidence="7">
    <location>
        <begin position="84"/>
        <end position="104"/>
    </location>
</feature>
<name>K1XV81_MARBU</name>
<dbReference type="GO" id="GO:0008380">
    <property type="term" value="P:RNA splicing"/>
    <property type="evidence" value="ECO:0007669"/>
    <property type="project" value="UniProtKB-KW"/>
</dbReference>
<protein>
    <submittedName>
        <fullName evidence="8">BCAS2 family protein</fullName>
    </submittedName>
</protein>
<dbReference type="EMBL" id="JH921438">
    <property type="protein sequence ID" value="EKD16594.1"/>
    <property type="molecule type" value="Genomic_DNA"/>
</dbReference>
<feature type="region of interest" description="Disordered" evidence="7">
    <location>
        <begin position="1"/>
        <end position="22"/>
    </location>
</feature>
<sequence>MPLTNAIHESLPYIDSEPTPSERSAALALILAEADALTTTTPANPHPSQPALPPSNLSPLMQAEHARIESQKPLAAITTAHYEELDAPSSPSPNPDKNNNNNNSKEIQTAWLTALSQSATASAHLTHRLANLHLLELYGRPAWLAGNQQLEAVLRALERELEVRKAEIDACVVERRAAQEGVAGELRGLDEAWRRGVGRVLETEVAAEGLRREVLEKRRGGAM</sequence>
<dbReference type="GeneID" id="18760998"/>
<dbReference type="GO" id="GO:0000974">
    <property type="term" value="C:Prp19 complex"/>
    <property type="evidence" value="ECO:0007669"/>
    <property type="project" value="TreeGrafter"/>
</dbReference>
<feature type="compositionally biased region" description="Pro residues" evidence="7">
    <location>
        <begin position="44"/>
        <end position="53"/>
    </location>
</feature>
<dbReference type="InParanoid" id="K1XV81"/>
<evidence type="ECO:0000256" key="7">
    <source>
        <dbReference type="SAM" id="MobiDB-lite"/>
    </source>
</evidence>
<evidence type="ECO:0000256" key="1">
    <source>
        <dbReference type="ARBA" id="ARBA00004123"/>
    </source>
</evidence>
<proteinExistence type="inferred from homology"/>
<feature type="region of interest" description="Disordered" evidence="7">
    <location>
        <begin position="38"/>
        <end position="58"/>
    </location>
</feature>
<dbReference type="Proteomes" id="UP000006753">
    <property type="component" value="Unassembled WGS sequence"/>
</dbReference>
<organism evidence="8 9">
    <name type="scientific">Marssonina brunnea f. sp. multigermtubi (strain MB_m1)</name>
    <name type="common">Marssonina leaf spot fungus</name>
    <dbReference type="NCBI Taxonomy" id="1072389"/>
    <lineage>
        <taxon>Eukaryota</taxon>
        <taxon>Fungi</taxon>
        <taxon>Dikarya</taxon>
        <taxon>Ascomycota</taxon>
        <taxon>Pezizomycotina</taxon>
        <taxon>Leotiomycetes</taxon>
        <taxon>Helotiales</taxon>
        <taxon>Drepanopezizaceae</taxon>
        <taxon>Drepanopeziza</taxon>
    </lineage>
</organism>
<evidence type="ECO:0000256" key="2">
    <source>
        <dbReference type="ARBA" id="ARBA00010788"/>
    </source>
</evidence>
<dbReference type="GO" id="GO:0006397">
    <property type="term" value="P:mRNA processing"/>
    <property type="evidence" value="ECO:0007669"/>
    <property type="project" value="UniProtKB-KW"/>
</dbReference>
<evidence type="ECO:0000313" key="9">
    <source>
        <dbReference type="Proteomes" id="UP000006753"/>
    </source>
</evidence>
<evidence type="ECO:0000256" key="3">
    <source>
        <dbReference type="ARBA" id="ARBA00022664"/>
    </source>
</evidence>
<dbReference type="eggNOG" id="KOG3096">
    <property type="taxonomic scope" value="Eukaryota"/>
</dbReference>
<keyword evidence="9" id="KW-1185">Reference proteome</keyword>
<evidence type="ECO:0000313" key="8">
    <source>
        <dbReference type="EMBL" id="EKD16594.1"/>
    </source>
</evidence>
<keyword evidence="6" id="KW-0539">Nucleus</keyword>
<dbReference type="HOGENOM" id="CLU_082523_4_0_1"/>
<keyword evidence="3" id="KW-0507">mRNA processing</keyword>
<dbReference type="GO" id="GO:0071013">
    <property type="term" value="C:catalytic step 2 spliceosome"/>
    <property type="evidence" value="ECO:0007669"/>
    <property type="project" value="TreeGrafter"/>
</dbReference>
<keyword evidence="4" id="KW-0747">Spliceosome</keyword>
<dbReference type="Pfam" id="PF05700">
    <property type="entry name" value="BCAS2"/>
    <property type="match status" value="1"/>
</dbReference>
<gene>
    <name evidence="8" type="ORF">MBM_05063</name>
</gene>
<feature type="compositionally biased region" description="Low complexity" evidence="7">
    <location>
        <begin position="95"/>
        <end position="104"/>
    </location>
</feature>
<dbReference type="InterPro" id="IPR008409">
    <property type="entry name" value="SPF27"/>
</dbReference>
<keyword evidence="5" id="KW-0508">mRNA splicing</keyword>
<evidence type="ECO:0000256" key="6">
    <source>
        <dbReference type="ARBA" id="ARBA00023242"/>
    </source>
</evidence>
<comment type="subcellular location">
    <subcellularLocation>
        <location evidence="1">Nucleus</location>
    </subcellularLocation>
</comment>
<dbReference type="OrthoDB" id="205794at2759"/>
<dbReference type="PANTHER" id="PTHR13296:SF0">
    <property type="entry name" value="PRE-MRNA-SPLICING FACTOR SPF27"/>
    <property type="match status" value="1"/>
</dbReference>
<reference evidence="8 9" key="1">
    <citation type="journal article" date="2012" name="BMC Genomics">
        <title>Sequencing the genome of Marssonina brunnea reveals fungus-poplar co-evolution.</title>
        <authorList>
            <person name="Zhu S."/>
            <person name="Cao Y.-Z."/>
            <person name="Jiang C."/>
            <person name="Tan B.-Y."/>
            <person name="Wang Z."/>
            <person name="Feng S."/>
            <person name="Zhang L."/>
            <person name="Su X.-H."/>
            <person name="Brejova B."/>
            <person name="Vinar T."/>
            <person name="Xu M."/>
            <person name="Wang M.-X."/>
            <person name="Zhang S.-G."/>
            <person name="Huang M.-R."/>
            <person name="Wu R."/>
            <person name="Zhou Y."/>
        </authorList>
    </citation>
    <scope>NUCLEOTIDE SEQUENCE [LARGE SCALE GENOMIC DNA]</scope>
    <source>
        <strain evidence="8 9">MB_m1</strain>
    </source>
</reference>
<comment type="similarity">
    <text evidence="2">Belongs to the SPF27 family.</text>
</comment>
<evidence type="ECO:0000256" key="4">
    <source>
        <dbReference type="ARBA" id="ARBA00022728"/>
    </source>
</evidence>
<dbReference type="PANTHER" id="PTHR13296">
    <property type="entry name" value="BCAS2 PROTEIN"/>
    <property type="match status" value="1"/>
</dbReference>
<accession>K1XV81</accession>
<dbReference type="KEGG" id="mbe:MBM_05063"/>
<evidence type="ECO:0000256" key="5">
    <source>
        <dbReference type="ARBA" id="ARBA00023187"/>
    </source>
</evidence>
<dbReference type="GO" id="GO:0071011">
    <property type="term" value="C:precatalytic spliceosome"/>
    <property type="evidence" value="ECO:0007669"/>
    <property type="project" value="TreeGrafter"/>
</dbReference>
<dbReference type="AlphaFoldDB" id="K1XV81"/>